<accession>A0A814UXN0</accession>
<evidence type="ECO:0000313" key="2">
    <source>
        <dbReference type="EMBL" id="CAF1182158.1"/>
    </source>
</evidence>
<dbReference type="EMBL" id="CAJNOT010002268">
    <property type="protein sequence ID" value="CAF1300728.1"/>
    <property type="molecule type" value="Genomic_DNA"/>
</dbReference>
<comment type="caution">
    <text evidence="2">The sequence shown here is derived from an EMBL/GenBank/DDBJ whole genome shotgun (WGS) entry which is preliminary data.</text>
</comment>
<evidence type="ECO:0008006" key="8">
    <source>
        <dbReference type="Google" id="ProtNLM"/>
    </source>
</evidence>
<dbReference type="EMBL" id="CAJNOL010002521">
    <property type="protein sequence ID" value="CAF1508478.1"/>
    <property type="molecule type" value="Genomic_DNA"/>
</dbReference>
<keyword evidence="6" id="KW-1185">Reference proteome</keyword>
<dbReference type="Proteomes" id="UP000663854">
    <property type="component" value="Unassembled WGS sequence"/>
</dbReference>
<sequence>MVSYKGWYHMISCTVIFLFSLLQRIVCYSNCSYCVKINFLCLFFFTSIYQMERNLCGSQCKYRYEQQLVRQHQNNKQKQRKVSSWSL</sequence>
<evidence type="ECO:0000313" key="4">
    <source>
        <dbReference type="EMBL" id="CAF1300728.1"/>
    </source>
</evidence>
<feature type="chain" id="PRO_5036410935" description="Secreted protein" evidence="1">
    <location>
        <begin position="28"/>
        <end position="87"/>
    </location>
</feature>
<evidence type="ECO:0000313" key="3">
    <source>
        <dbReference type="EMBL" id="CAF1227222.1"/>
    </source>
</evidence>
<keyword evidence="1" id="KW-0732">Signal</keyword>
<evidence type="ECO:0000313" key="6">
    <source>
        <dbReference type="Proteomes" id="UP000663870"/>
    </source>
</evidence>
<gene>
    <name evidence="5" type="ORF">JXQ802_LOCUS40850</name>
    <name evidence="3" type="ORF">PYM288_LOCUS26193</name>
    <name evidence="2" type="ORF">RFH988_LOCUS23569</name>
    <name evidence="4" type="ORF">ZHD862_LOCUS27948</name>
</gene>
<proteinExistence type="predicted"/>
<dbReference type="OrthoDB" id="10566395at2759"/>
<evidence type="ECO:0000256" key="1">
    <source>
        <dbReference type="SAM" id="SignalP"/>
    </source>
</evidence>
<name>A0A814UXN0_9BILA</name>
<dbReference type="Proteomes" id="UP000663864">
    <property type="component" value="Unassembled WGS sequence"/>
</dbReference>
<dbReference type="EMBL" id="CAJNOH010001531">
    <property type="protein sequence ID" value="CAF1227222.1"/>
    <property type="molecule type" value="Genomic_DNA"/>
</dbReference>
<protein>
    <recommendedName>
        <fullName evidence="8">Secreted protein</fullName>
    </recommendedName>
</protein>
<evidence type="ECO:0000313" key="7">
    <source>
        <dbReference type="Proteomes" id="UP000663882"/>
    </source>
</evidence>
<feature type="signal peptide" evidence="1">
    <location>
        <begin position="1"/>
        <end position="27"/>
    </location>
</feature>
<dbReference type="AlphaFoldDB" id="A0A814UXN0"/>
<dbReference type="EMBL" id="CAJNOO010001644">
    <property type="protein sequence ID" value="CAF1182158.1"/>
    <property type="molecule type" value="Genomic_DNA"/>
</dbReference>
<reference evidence="2" key="1">
    <citation type="submission" date="2021-02" db="EMBL/GenBank/DDBJ databases">
        <authorList>
            <person name="Nowell W R."/>
        </authorList>
    </citation>
    <scope>NUCLEOTIDE SEQUENCE</scope>
</reference>
<evidence type="ECO:0000313" key="5">
    <source>
        <dbReference type="EMBL" id="CAF1508478.1"/>
    </source>
</evidence>
<dbReference type="Proteomes" id="UP000663882">
    <property type="component" value="Unassembled WGS sequence"/>
</dbReference>
<dbReference type="Proteomes" id="UP000663870">
    <property type="component" value="Unassembled WGS sequence"/>
</dbReference>
<organism evidence="2 7">
    <name type="scientific">Rotaria sordida</name>
    <dbReference type="NCBI Taxonomy" id="392033"/>
    <lineage>
        <taxon>Eukaryota</taxon>
        <taxon>Metazoa</taxon>
        <taxon>Spiralia</taxon>
        <taxon>Gnathifera</taxon>
        <taxon>Rotifera</taxon>
        <taxon>Eurotatoria</taxon>
        <taxon>Bdelloidea</taxon>
        <taxon>Philodinida</taxon>
        <taxon>Philodinidae</taxon>
        <taxon>Rotaria</taxon>
    </lineage>
</organism>